<feature type="transmembrane region" description="Helical" evidence="19">
    <location>
        <begin position="220"/>
        <end position="241"/>
    </location>
</feature>
<keyword evidence="13 19" id="KW-0472">Membrane</keyword>
<dbReference type="Pfam" id="PF02654">
    <property type="entry name" value="CobS"/>
    <property type="match status" value="1"/>
</dbReference>
<evidence type="ECO:0000256" key="1">
    <source>
        <dbReference type="ARBA" id="ARBA00001946"/>
    </source>
</evidence>
<keyword evidence="7 19" id="KW-1003">Cell membrane</keyword>
<evidence type="ECO:0000256" key="10">
    <source>
        <dbReference type="ARBA" id="ARBA00022692"/>
    </source>
</evidence>
<keyword evidence="11 19" id="KW-0460">Magnesium</keyword>
<organism evidence="20">
    <name type="scientific">Leptotrichia alba</name>
    <dbReference type="NCBI Taxonomy" id="3239304"/>
    <lineage>
        <taxon>Bacteria</taxon>
        <taxon>Fusobacteriati</taxon>
        <taxon>Fusobacteriota</taxon>
        <taxon>Fusobacteriia</taxon>
        <taxon>Fusobacteriales</taxon>
        <taxon>Leptotrichiaceae</taxon>
        <taxon>Leptotrichia</taxon>
    </lineage>
</organism>
<dbReference type="RefSeq" id="WP_369716113.1">
    <property type="nucleotide sequence ID" value="NZ_CP165647.1"/>
</dbReference>
<dbReference type="GO" id="GO:0008818">
    <property type="term" value="F:cobalamin 5'-phosphate synthase activity"/>
    <property type="evidence" value="ECO:0007669"/>
    <property type="project" value="UniProtKB-UniRule"/>
</dbReference>
<dbReference type="PANTHER" id="PTHR34148">
    <property type="entry name" value="ADENOSYLCOBINAMIDE-GDP RIBAZOLETRANSFERASE"/>
    <property type="match status" value="1"/>
</dbReference>
<evidence type="ECO:0000256" key="14">
    <source>
        <dbReference type="ARBA" id="ARBA00025228"/>
    </source>
</evidence>
<evidence type="ECO:0000256" key="17">
    <source>
        <dbReference type="ARBA" id="ARBA00048623"/>
    </source>
</evidence>
<name>A0AB39V4H6_9FUSO</name>
<keyword evidence="9 19" id="KW-0808">Transferase</keyword>
<evidence type="ECO:0000256" key="18">
    <source>
        <dbReference type="ARBA" id="ARBA00049504"/>
    </source>
</evidence>
<feature type="transmembrane region" description="Helical" evidence="19">
    <location>
        <begin position="34"/>
        <end position="53"/>
    </location>
</feature>
<reference evidence="20" key="1">
    <citation type="submission" date="2024-07" db="EMBL/GenBank/DDBJ databases">
        <authorList>
            <person name="Li X.-J."/>
            <person name="Wang X."/>
        </authorList>
    </citation>
    <scope>NUCLEOTIDE SEQUENCE</scope>
    <source>
        <strain evidence="20">HSP-536</strain>
    </source>
</reference>
<gene>
    <name evidence="19 20" type="primary">cobS</name>
    <name evidence="20" type="ORF">AB8B28_00300</name>
</gene>
<dbReference type="AlphaFoldDB" id="A0AB39V4H6"/>
<evidence type="ECO:0000256" key="11">
    <source>
        <dbReference type="ARBA" id="ARBA00022842"/>
    </source>
</evidence>
<feature type="transmembrane region" description="Helical" evidence="19">
    <location>
        <begin position="108"/>
        <end position="127"/>
    </location>
</feature>
<comment type="cofactor">
    <cofactor evidence="1 19">
        <name>Mg(2+)</name>
        <dbReference type="ChEBI" id="CHEBI:18420"/>
    </cofactor>
</comment>
<comment type="function">
    <text evidence="14 19">Joins adenosylcobinamide-GDP and alpha-ribazole to generate adenosylcobalamin (Ado-cobalamin). Also synthesizes adenosylcobalamin 5'-phosphate from adenosylcobinamide-GDP and alpha-ribazole 5'-phosphate.</text>
</comment>
<dbReference type="NCBIfam" id="TIGR00317">
    <property type="entry name" value="cobS"/>
    <property type="match status" value="1"/>
</dbReference>
<dbReference type="EC" id="2.7.8.26" evidence="5 19"/>
<evidence type="ECO:0000256" key="3">
    <source>
        <dbReference type="ARBA" id="ARBA00004663"/>
    </source>
</evidence>
<feature type="transmembrane region" description="Helical" evidence="19">
    <location>
        <begin position="62"/>
        <end position="80"/>
    </location>
</feature>
<evidence type="ECO:0000313" key="20">
    <source>
        <dbReference type="EMBL" id="XDU62371.1"/>
    </source>
</evidence>
<dbReference type="GO" id="GO:0009236">
    <property type="term" value="P:cobalamin biosynthetic process"/>
    <property type="evidence" value="ECO:0007669"/>
    <property type="project" value="UniProtKB-UniRule"/>
</dbReference>
<evidence type="ECO:0000256" key="9">
    <source>
        <dbReference type="ARBA" id="ARBA00022679"/>
    </source>
</evidence>
<evidence type="ECO:0000256" key="8">
    <source>
        <dbReference type="ARBA" id="ARBA00022573"/>
    </source>
</evidence>
<dbReference type="GO" id="GO:0005886">
    <property type="term" value="C:plasma membrane"/>
    <property type="evidence" value="ECO:0007669"/>
    <property type="project" value="UniProtKB-SubCell"/>
</dbReference>
<dbReference type="InterPro" id="IPR003805">
    <property type="entry name" value="CobS"/>
</dbReference>
<comment type="pathway">
    <text evidence="3 19">Cofactor biosynthesis; adenosylcobalamin biosynthesis; adenosylcobalamin from cob(II)yrinate a,c-diamide: step 7/7.</text>
</comment>
<comment type="similarity">
    <text evidence="4 19">Belongs to the CobS family.</text>
</comment>
<proteinExistence type="inferred from homology"/>
<evidence type="ECO:0000256" key="19">
    <source>
        <dbReference type="HAMAP-Rule" id="MF_00719"/>
    </source>
</evidence>
<evidence type="ECO:0000256" key="7">
    <source>
        <dbReference type="ARBA" id="ARBA00022475"/>
    </source>
</evidence>
<comment type="catalytic activity">
    <reaction evidence="17 19">
        <text>alpha-ribazole + adenosylcob(III)inamide-GDP = adenosylcob(III)alamin + GMP + H(+)</text>
        <dbReference type="Rhea" id="RHEA:16049"/>
        <dbReference type="ChEBI" id="CHEBI:10329"/>
        <dbReference type="ChEBI" id="CHEBI:15378"/>
        <dbReference type="ChEBI" id="CHEBI:18408"/>
        <dbReference type="ChEBI" id="CHEBI:58115"/>
        <dbReference type="ChEBI" id="CHEBI:60487"/>
        <dbReference type="EC" id="2.7.8.26"/>
    </reaction>
</comment>
<dbReference type="EMBL" id="CP165647">
    <property type="protein sequence ID" value="XDU62371.1"/>
    <property type="molecule type" value="Genomic_DNA"/>
</dbReference>
<feature type="transmembrane region" description="Helical" evidence="19">
    <location>
        <begin position="175"/>
        <end position="208"/>
    </location>
</feature>
<dbReference type="GO" id="GO:0051073">
    <property type="term" value="F:adenosylcobinamide-GDP ribazoletransferase activity"/>
    <property type="evidence" value="ECO:0007669"/>
    <property type="project" value="UniProtKB-UniRule"/>
</dbReference>
<evidence type="ECO:0000256" key="4">
    <source>
        <dbReference type="ARBA" id="ARBA00010561"/>
    </source>
</evidence>
<evidence type="ECO:0000256" key="12">
    <source>
        <dbReference type="ARBA" id="ARBA00022989"/>
    </source>
</evidence>
<accession>A0AB39V4H6</accession>
<sequence>MIKGFIILMQFMTRLPIPVNVEYDEEKLGKSVKYFPLVGAIIGVFLFAVNFLTGKITENRQIIAIALIIAEILITGLIHIDGLADTADGLFSYAKKEKMLEIMKDSRIGTNGTVILILYFITKFVFLSQVKSGYLLLYPIISRLSTSMNAGFGEYARKDGMSNGIIDQNGKKEAIISIIIVAVLSFGIMKIKGLTILLLAIIFILWFMQNVKRKIGGITGDTMGASLELTALLVLFAGVILD</sequence>
<evidence type="ECO:0000256" key="2">
    <source>
        <dbReference type="ARBA" id="ARBA00004651"/>
    </source>
</evidence>
<keyword evidence="10 19" id="KW-0812">Transmembrane</keyword>
<comment type="catalytic activity">
    <reaction evidence="18 19">
        <text>alpha-ribazole 5'-phosphate + adenosylcob(III)inamide-GDP = adenosylcob(III)alamin 5'-phosphate + GMP + H(+)</text>
        <dbReference type="Rhea" id="RHEA:23560"/>
        <dbReference type="ChEBI" id="CHEBI:15378"/>
        <dbReference type="ChEBI" id="CHEBI:57918"/>
        <dbReference type="ChEBI" id="CHEBI:58115"/>
        <dbReference type="ChEBI" id="CHEBI:60487"/>
        <dbReference type="ChEBI" id="CHEBI:60493"/>
        <dbReference type="EC" id="2.7.8.26"/>
    </reaction>
</comment>
<dbReference type="PANTHER" id="PTHR34148:SF1">
    <property type="entry name" value="ADENOSYLCOBINAMIDE-GDP RIBAZOLETRANSFERASE"/>
    <property type="match status" value="1"/>
</dbReference>
<evidence type="ECO:0000256" key="5">
    <source>
        <dbReference type="ARBA" id="ARBA00013200"/>
    </source>
</evidence>
<evidence type="ECO:0000256" key="16">
    <source>
        <dbReference type="ARBA" id="ARBA00032853"/>
    </source>
</evidence>
<protein>
    <recommendedName>
        <fullName evidence="6 19">Adenosylcobinamide-GDP ribazoletransferase</fullName>
        <ecNumber evidence="5 19">2.7.8.26</ecNumber>
    </recommendedName>
    <alternativeName>
        <fullName evidence="16 19">Cobalamin synthase</fullName>
    </alternativeName>
    <alternativeName>
        <fullName evidence="15 19">Cobalamin-5'-phosphate synthase</fullName>
    </alternativeName>
</protein>
<keyword evidence="12 19" id="KW-1133">Transmembrane helix</keyword>
<keyword evidence="8 19" id="KW-0169">Cobalamin biosynthesis</keyword>
<comment type="subcellular location">
    <subcellularLocation>
        <location evidence="2 19">Cell membrane</location>
        <topology evidence="2 19">Multi-pass membrane protein</topology>
    </subcellularLocation>
</comment>
<evidence type="ECO:0000256" key="13">
    <source>
        <dbReference type="ARBA" id="ARBA00023136"/>
    </source>
</evidence>
<dbReference type="KEGG" id="lala:AB8B28_00300"/>
<evidence type="ECO:0000256" key="15">
    <source>
        <dbReference type="ARBA" id="ARBA00032605"/>
    </source>
</evidence>
<dbReference type="HAMAP" id="MF_00719">
    <property type="entry name" value="CobS"/>
    <property type="match status" value="1"/>
</dbReference>
<evidence type="ECO:0000256" key="6">
    <source>
        <dbReference type="ARBA" id="ARBA00015850"/>
    </source>
</evidence>